<gene>
    <name evidence="1" type="ORF">K504DRAFT_459010</name>
</gene>
<dbReference type="Proteomes" id="UP000799428">
    <property type="component" value="Unassembled WGS sequence"/>
</dbReference>
<dbReference type="AlphaFoldDB" id="A0A6G1K1X8"/>
<protein>
    <submittedName>
        <fullName evidence="1">Uncharacterized protein</fullName>
    </submittedName>
</protein>
<proteinExistence type="predicted"/>
<name>A0A6G1K1X8_9PLEO</name>
<reference evidence="1" key="1">
    <citation type="journal article" date="2020" name="Stud. Mycol.">
        <title>101 Dothideomycetes genomes: a test case for predicting lifestyles and emergence of pathogens.</title>
        <authorList>
            <person name="Haridas S."/>
            <person name="Albert R."/>
            <person name="Binder M."/>
            <person name="Bloem J."/>
            <person name="Labutti K."/>
            <person name="Salamov A."/>
            <person name="Andreopoulos B."/>
            <person name="Baker S."/>
            <person name="Barry K."/>
            <person name="Bills G."/>
            <person name="Bluhm B."/>
            <person name="Cannon C."/>
            <person name="Castanera R."/>
            <person name="Culley D."/>
            <person name="Daum C."/>
            <person name="Ezra D."/>
            <person name="Gonzalez J."/>
            <person name="Henrissat B."/>
            <person name="Kuo A."/>
            <person name="Liang C."/>
            <person name="Lipzen A."/>
            <person name="Lutzoni F."/>
            <person name="Magnuson J."/>
            <person name="Mondo S."/>
            <person name="Nolan M."/>
            <person name="Ohm R."/>
            <person name="Pangilinan J."/>
            <person name="Park H.-J."/>
            <person name="Ramirez L."/>
            <person name="Alfaro M."/>
            <person name="Sun H."/>
            <person name="Tritt A."/>
            <person name="Yoshinaga Y."/>
            <person name="Zwiers L.-H."/>
            <person name="Turgeon B."/>
            <person name="Goodwin S."/>
            <person name="Spatafora J."/>
            <person name="Crous P."/>
            <person name="Grigoriev I."/>
        </authorList>
    </citation>
    <scope>NUCLEOTIDE SEQUENCE</scope>
    <source>
        <strain evidence="1">CBS 279.74</strain>
    </source>
</reference>
<sequence>MSSHQDELLLSLQSSLRNALHTFGPTSVQYANISKTVDEHMAKTALQALTQKHDGSQTEEAKPWGGRLVFRVKGQ</sequence>
<evidence type="ECO:0000313" key="1">
    <source>
        <dbReference type="EMBL" id="KAF2706613.1"/>
    </source>
</evidence>
<organism evidence="1 2">
    <name type="scientific">Pleomassaria siparia CBS 279.74</name>
    <dbReference type="NCBI Taxonomy" id="1314801"/>
    <lineage>
        <taxon>Eukaryota</taxon>
        <taxon>Fungi</taxon>
        <taxon>Dikarya</taxon>
        <taxon>Ascomycota</taxon>
        <taxon>Pezizomycotina</taxon>
        <taxon>Dothideomycetes</taxon>
        <taxon>Pleosporomycetidae</taxon>
        <taxon>Pleosporales</taxon>
        <taxon>Pleomassariaceae</taxon>
        <taxon>Pleomassaria</taxon>
    </lineage>
</organism>
<dbReference type="EMBL" id="MU005775">
    <property type="protein sequence ID" value="KAF2706613.1"/>
    <property type="molecule type" value="Genomic_DNA"/>
</dbReference>
<keyword evidence="2" id="KW-1185">Reference proteome</keyword>
<accession>A0A6G1K1X8</accession>
<evidence type="ECO:0000313" key="2">
    <source>
        <dbReference type="Proteomes" id="UP000799428"/>
    </source>
</evidence>